<feature type="transmembrane region" description="Helical" evidence="1">
    <location>
        <begin position="196"/>
        <end position="214"/>
    </location>
</feature>
<feature type="transmembrane region" description="Helical" evidence="1">
    <location>
        <begin position="429"/>
        <end position="455"/>
    </location>
</feature>
<sequence length="473" mass="52970">MWKMYQTLWTRPKNRNGDSFAALDGVRAISHLSIVALHSSMISTAHLPGQGPVWDAVRLSPFHSIMQAGGIQVDVFFVLSGFLLTISLVNQLRVGKEISVFGQALRRMWRMMPLIIAATVFGSLVGEDWDPGYIGIYSTILLYNNLLDPFRVGSFTLTLCWSCCVDFQAGIIVTLIVLAAHSRMVKDFLRMDPITLVKYTALFVSMGTCAIRYVRYDPVKANTIKLAQINHFGRMMSDGGFSWIQNRYNHTWRTPNDARDTAHYYLEQLYLPTIPRMGPIFIGVVAACNYIHAKEWSKTRESNPSASTIWIIASTLGKWISIFWAFIQLFTPMIPSDPDNAPDAVGLFVTVALRVLSSMAAAILIFSAVVPSSHPWHLGWLGRFLGWDIWLPISKISFASYLIHFKILMEAILRIPPPFVSSPADTPYYFAYVCVMNGVGLAISFTIATGLHLFVEQPAIRAFKSAKPSKKTV</sequence>
<evidence type="ECO:0000256" key="1">
    <source>
        <dbReference type="SAM" id="Phobius"/>
    </source>
</evidence>
<keyword evidence="1" id="KW-0812">Transmembrane</keyword>
<keyword evidence="1" id="KW-1133">Transmembrane helix</keyword>
<accession>A0A7S0DNK3</accession>
<proteinExistence type="predicted"/>
<dbReference type="PANTHER" id="PTHR11161:SF0">
    <property type="entry name" value="O-ACYLTRANSFERASE LIKE PROTEIN"/>
    <property type="match status" value="1"/>
</dbReference>
<name>A0A7S0DNK3_9EUKA</name>
<feature type="transmembrane region" description="Helical" evidence="1">
    <location>
        <begin position="65"/>
        <end position="89"/>
    </location>
</feature>
<gene>
    <name evidence="2" type="ORF">LAMO00422_LOCUS18604</name>
</gene>
<feature type="transmembrane region" description="Helical" evidence="1">
    <location>
        <begin position="155"/>
        <end position="180"/>
    </location>
</feature>
<dbReference type="PANTHER" id="PTHR11161">
    <property type="entry name" value="O-ACYLTRANSFERASE"/>
    <property type="match status" value="1"/>
</dbReference>
<keyword evidence="1" id="KW-0472">Membrane</keyword>
<feature type="transmembrane region" description="Helical" evidence="1">
    <location>
        <begin position="347"/>
        <end position="369"/>
    </location>
</feature>
<feature type="transmembrane region" description="Helical" evidence="1">
    <location>
        <begin position="109"/>
        <end position="126"/>
    </location>
</feature>
<evidence type="ECO:0008006" key="3">
    <source>
        <dbReference type="Google" id="ProtNLM"/>
    </source>
</evidence>
<dbReference type="InterPro" id="IPR052728">
    <property type="entry name" value="O2_lipid_transport_reg"/>
</dbReference>
<feature type="transmembrane region" description="Helical" evidence="1">
    <location>
        <begin position="389"/>
        <end position="409"/>
    </location>
</feature>
<organism evidence="2">
    <name type="scientific">Amorphochlora amoebiformis</name>
    <dbReference type="NCBI Taxonomy" id="1561963"/>
    <lineage>
        <taxon>Eukaryota</taxon>
        <taxon>Sar</taxon>
        <taxon>Rhizaria</taxon>
        <taxon>Cercozoa</taxon>
        <taxon>Chlorarachniophyceae</taxon>
        <taxon>Amorphochlora</taxon>
    </lineage>
</organism>
<protein>
    <recommendedName>
        <fullName evidence="3">Acyltransferase 3 domain-containing protein</fullName>
    </recommendedName>
</protein>
<evidence type="ECO:0000313" key="2">
    <source>
        <dbReference type="EMBL" id="CAD8459650.1"/>
    </source>
</evidence>
<dbReference type="EMBL" id="HBEM01027313">
    <property type="protein sequence ID" value="CAD8459650.1"/>
    <property type="molecule type" value="Transcribed_RNA"/>
</dbReference>
<reference evidence="2" key="1">
    <citation type="submission" date="2021-01" db="EMBL/GenBank/DDBJ databases">
        <authorList>
            <person name="Corre E."/>
            <person name="Pelletier E."/>
            <person name="Niang G."/>
            <person name="Scheremetjew M."/>
            <person name="Finn R."/>
            <person name="Kale V."/>
            <person name="Holt S."/>
            <person name="Cochrane G."/>
            <person name="Meng A."/>
            <person name="Brown T."/>
            <person name="Cohen L."/>
        </authorList>
    </citation>
    <scope>NUCLEOTIDE SEQUENCE</scope>
    <source>
        <strain evidence="2">CCMP2058</strain>
    </source>
</reference>
<feature type="transmembrane region" description="Helical" evidence="1">
    <location>
        <begin position="305"/>
        <end position="327"/>
    </location>
</feature>
<dbReference type="AlphaFoldDB" id="A0A7S0DNK3"/>